<gene>
    <name evidence="3" type="primary">Dgri\GH18152</name>
    <name evidence="3" type="ORF">Dgri_GH18152</name>
</gene>
<organism evidence="4">
    <name type="scientific">Drosophila grimshawi</name>
    <name type="common">Hawaiian fruit fly</name>
    <name type="synonym">Idiomyia grimshawi</name>
    <dbReference type="NCBI Taxonomy" id="7222"/>
    <lineage>
        <taxon>Eukaryota</taxon>
        <taxon>Metazoa</taxon>
        <taxon>Ecdysozoa</taxon>
        <taxon>Arthropoda</taxon>
        <taxon>Hexapoda</taxon>
        <taxon>Insecta</taxon>
        <taxon>Pterygota</taxon>
        <taxon>Neoptera</taxon>
        <taxon>Endopterygota</taxon>
        <taxon>Diptera</taxon>
        <taxon>Brachycera</taxon>
        <taxon>Muscomorpha</taxon>
        <taxon>Ephydroidea</taxon>
        <taxon>Drosophilidae</taxon>
        <taxon>Drosophila</taxon>
        <taxon>Hawaiian Drosophila</taxon>
    </lineage>
</organism>
<dbReference type="OrthoDB" id="8067121at2759"/>
<evidence type="ECO:0000313" key="3">
    <source>
        <dbReference type="EMBL" id="EDV93670.1"/>
    </source>
</evidence>
<dbReference type="Proteomes" id="UP000001070">
    <property type="component" value="Unassembled WGS sequence"/>
</dbReference>
<feature type="region of interest" description="Disordered" evidence="2">
    <location>
        <begin position="15"/>
        <end position="37"/>
    </location>
</feature>
<reference evidence="3 4" key="1">
    <citation type="journal article" date="2007" name="Nature">
        <title>Evolution of genes and genomes on the Drosophila phylogeny.</title>
        <authorList>
            <consortium name="Drosophila 12 Genomes Consortium"/>
            <person name="Clark A.G."/>
            <person name="Eisen M.B."/>
            <person name="Smith D.R."/>
            <person name="Bergman C.M."/>
            <person name="Oliver B."/>
            <person name="Markow T.A."/>
            <person name="Kaufman T.C."/>
            <person name="Kellis M."/>
            <person name="Gelbart W."/>
            <person name="Iyer V.N."/>
            <person name="Pollard D.A."/>
            <person name="Sackton T.B."/>
            <person name="Larracuente A.M."/>
            <person name="Singh N.D."/>
            <person name="Abad J.P."/>
            <person name="Abt D.N."/>
            <person name="Adryan B."/>
            <person name="Aguade M."/>
            <person name="Akashi H."/>
            <person name="Anderson W.W."/>
            <person name="Aquadro C.F."/>
            <person name="Ardell D.H."/>
            <person name="Arguello R."/>
            <person name="Artieri C.G."/>
            <person name="Barbash D.A."/>
            <person name="Barker D."/>
            <person name="Barsanti P."/>
            <person name="Batterham P."/>
            <person name="Batzoglou S."/>
            <person name="Begun D."/>
            <person name="Bhutkar A."/>
            <person name="Blanco E."/>
            <person name="Bosak S.A."/>
            <person name="Bradley R.K."/>
            <person name="Brand A.D."/>
            <person name="Brent M.R."/>
            <person name="Brooks A.N."/>
            <person name="Brown R.H."/>
            <person name="Butlin R.K."/>
            <person name="Caggese C."/>
            <person name="Calvi B.R."/>
            <person name="Bernardo de Carvalho A."/>
            <person name="Caspi A."/>
            <person name="Castrezana S."/>
            <person name="Celniker S.E."/>
            <person name="Chang J.L."/>
            <person name="Chapple C."/>
            <person name="Chatterji S."/>
            <person name="Chinwalla A."/>
            <person name="Civetta A."/>
            <person name="Clifton S.W."/>
            <person name="Comeron J.M."/>
            <person name="Costello J.C."/>
            <person name="Coyne J.A."/>
            <person name="Daub J."/>
            <person name="David R.G."/>
            <person name="Delcher A.L."/>
            <person name="Delehaunty K."/>
            <person name="Do C.B."/>
            <person name="Ebling H."/>
            <person name="Edwards K."/>
            <person name="Eickbush T."/>
            <person name="Evans J.D."/>
            <person name="Filipski A."/>
            <person name="Findeiss S."/>
            <person name="Freyhult E."/>
            <person name="Fulton L."/>
            <person name="Fulton R."/>
            <person name="Garcia A.C."/>
            <person name="Gardiner A."/>
            <person name="Garfield D.A."/>
            <person name="Garvin B.E."/>
            <person name="Gibson G."/>
            <person name="Gilbert D."/>
            <person name="Gnerre S."/>
            <person name="Godfrey J."/>
            <person name="Good R."/>
            <person name="Gotea V."/>
            <person name="Gravely B."/>
            <person name="Greenberg A.J."/>
            <person name="Griffiths-Jones S."/>
            <person name="Gross S."/>
            <person name="Guigo R."/>
            <person name="Gustafson E.A."/>
            <person name="Haerty W."/>
            <person name="Hahn M.W."/>
            <person name="Halligan D.L."/>
            <person name="Halpern A.L."/>
            <person name="Halter G.M."/>
            <person name="Han M.V."/>
            <person name="Heger A."/>
            <person name="Hillier L."/>
            <person name="Hinrichs A.S."/>
            <person name="Holmes I."/>
            <person name="Hoskins R.A."/>
            <person name="Hubisz M.J."/>
            <person name="Hultmark D."/>
            <person name="Huntley M.A."/>
            <person name="Jaffe D.B."/>
            <person name="Jagadeeshan S."/>
            <person name="Jeck W.R."/>
            <person name="Johnson J."/>
            <person name="Jones C.D."/>
            <person name="Jordan W.C."/>
            <person name="Karpen G.H."/>
            <person name="Kataoka E."/>
            <person name="Keightley P.D."/>
            <person name="Kheradpour P."/>
            <person name="Kirkness E.F."/>
            <person name="Koerich L.B."/>
            <person name="Kristiansen K."/>
            <person name="Kudrna D."/>
            <person name="Kulathinal R.J."/>
            <person name="Kumar S."/>
            <person name="Kwok R."/>
            <person name="Lander E."/>
            <person name="Langley C.H."/>
            <person name="Lapoint R."/>
            <person name="Lazzaro B.P."/>
            <person name="Lee S.J."/>
            <person name="Levesque L."/>
            <person name="Li R."/>
            <person name="Lin C.F."/>
            <person name="Lin M.F."/>
            <person name="Lindblad-Toh K."/>
            <person name="Llopart A."/>
            <person name="Long M."/>
            <person name="Low L."/>
            <person name="Lozovsky E."/>
            <person name="Lu J."/>
            <person name="Luo M."/>
            <person name="Machado C.A."/>
            <person name="Makalowski W."/>
            <person name="Marzo M."/>
            <person name="Matsuda M."/>
            <person name="Matzkin L."/>
            <person name="McAllister B."/>
            <person name="McBride C.S."/>
            <person name="McKernan B."/>
            <person name="McKernan K."/>
            <person name="Mendez-Lago M."/>
            <person name="Minx P."/>
            <person name="Mollenhauer M.U."/>
            <person name="Montooth K."/>
            <person name="Mount S.M."/>
            <person name="Mu X."/>
            <person name="Myers E."/>
            <person name="Negre B."/>
            <person name="Newfeld S."/>
            <person name="Nielsen R."/>
            <person name="Noor M.A."/>
            <person name="O'Grady P."/>
            <person name="Pachter L."/>
            <person name="Papaceit M."/>
            <person name="Parisi M.J."/>
            <person name="Parisi M."/>
            <person name="Parts L."/>
            <person name="Pedersen J.S."/>
            <person name="Pesole G."/>
            <person name="Phillippy A.M."/>
            <person name="Ponting C.P."/>
            <person name="Pop M."/>
            <person name="Porcelli D."/>
            <person name="Powell J.R."/>
            <person name="Prohaska S."/>
            <person name="Pruitt K."/>
            <person name="Puig M."/>
            <person name="Quesneville H."/>
            <person name="Ram K.R."/>
            <person name="Rand D."/>
            <person name="Rasmussen M.D."/>
            <person name="Reed L.K."/>
            <person name="Reenan R."/>
            <person name="Reily A."/>
            <person name="Remington K.A."/>
            <person name="Rieger T.T."/>
            <person name="Ritchie M.G."/>
            <person name="Robin C."/>
            <person name="Rogers Y.H."/>
            <person name="Rohde C."/>
            <person name="Rozas J."/>
            <person name="Rubenfield M.J."/>
            <person name="Ruiz A."/>
            <person name="Russo S."/>
            <person name="Salzberg S.L."/>
            <person name="Sanchez-Gracia A."/>
            <person name="Saranga D.J."/>
            <person name="Sato H."/>
            <person name="Schaeffer S.W."/>
            <person name="Schatz M.C."/>
            <person name="Schlenke T."/>
            <person name="Schwartz R."/>
            <person name="Segarra C."/>
            <person name="Singh R.S."/>
            <person name="Sirot L."/>
            <person name="Sirota M."/>
            <person name="Sisneros N.B."/>
            <person name="Smith C.D."/>
            <person name="Smith T.F."/>
            <person name="Spieth J."/>
            <person name="Stage D.E."/>
            <person name="Stark A."/>
            <person name="Stephan W."/>
            <person name="Strausberg R.L."/>
            <person name="Strempel S."/>
            <person name="Sturgill D."/>
            <person name="Sutton G."/>
            <person name="Sutton G.G."/>
            <person name="Tao W."/>
            <person name="Teichmann S."/>
            <person name="Tobari Y.N."/>
            <person name="Tomimura Y."/>
            <person name="Tsolas J.M."/>
            <person name="Valente V.L."/>
            <person name="Venter E."/>
            <person name="Venter J.C."/>
            <person name="Vicario S."/>
            <person name="Vieira F.G."/>
            <person name="Vilella A.J."/>
            <person name="Villasante A."/>
            <person name="Walenz B."/>
            <person name="Wang J."/>
            <person name="Wasserman M."/>
            <person name="Watts T."/>
            <person name="Wilson D."/>
            <person name="Wilson R.K."/>
            <person name="Wing R.A."/>
            <person name="Wolfner M.F."/>
            <person name="Wong A."/>
            <person name="Wong G.K."/>
            <person name="Wu C.I."/>
            <person name="Wu G."/>
            <person name="Yamamoto D."/>
            <person name="Yang H.P."/>
            <person name="Yang S.P."/>
            <person name="Yorke J.A."/>
            <person name="Yoshida K."/>
            <person name="Zdobnov E."/>
            <person name="Zhang P."/>
            <person name="Zhang Y."/>
            <person name="Zimin A.V."/>
            <person name="Baldwin J."/>
            <person name="Abdouelleil A."/>
            <person name="Abdulkadir J."/>
            <person name="Abebe A."/>
            <person name="Abera B."/>
            <person name="Abreu J."/>
            <person name="Acer S.C."/>
            <person name="Aftuck L."/>
            <person name="Alexander A."/>
            <person name="An P."/>
            <person name="Anderson E."/>
            <person name="Anderson S."/>
            <person name="Arachi H."/>
            <person name="Azer M."/>
            <person name="Bachantsang P."/>
            <person name="Barry A."/>
            <person name="Bayul T."/>
            <person name="Berlin A."/>
            <person name="Bessette D."/>
            <person name="Bloom T."/>
            <person name="Blye J."/>
            <person name="Boguslavskiy L."/>
            <person name="Bonnet C."/>
            <person name="Boukhgalter B."/>
            <person name="Bourzgui I."/>
            <person name="Brown A."/>
            <person name="Cahill P."/>
            <person name="Channer S."/>
            <person name="Cheshatsang Y."/>
            <person name="Chuda L."/>
            <person name="Citroen M."/>
            <person name="Collymore A."/>
            <person name="Cooke P."/>
            <person name="Costello M."/>
            <person name="D'Aco K."/>
            <person name="Daza R."/>
            <person name="De Haan G."/>
            <person name="DeGray S."/>
            <person name="DeMaso C."/>
            <person name="Dhargay N."/>
            <person name="Dooley K."/>
            <person name="Dooley E."/>
            <person name="Doricent M."/>
            <person name="Dorje P."/>
            <person name="Dorjee K."/>
            <person name="Dupes A."/>
            <person name="Elong R."/>
            <person name="Falk J."/>
            <person name="Farina A."/>
            <person name="Faro S."/>
            <person name="Ferguson D."/>
            <person name="Fisher S."/>
            <person name="Foley C.D."/>
            <person name="Franke A."/>
            <person name="Friedrich D."/>
            <person name="Gadbois L."/>
            <person name="Gearin G."/>
            <person name="Gearin C.R."/>
            <person name="Giannoukos G."/>
            <person name="Goode T."/>
            <person name="Graham J."/>
            <person name="Grandbois E."/>
            <person name="Grewal S."/>
            <person name="Gyaltsen K."/>
            <person name="Hafez N."/>
            <person name="Hagos B."/>
            <person name="Hall J."/>
            <person name="Henson C."/>
            <person name="Hollinger A."/>
            <person name="Honan T."/>
            <person name="Huard M.D."/>
            <person name="Hughes L."/>
            <person name="Hurhula B."/>
            <person name="Husby M.E."/>
            <person name="Kamat A."/>
            <person name="Kanga B."/>
            <person name="Kashin S."/>
            <person name="Khazanovich D."/>
            <person name="Kisner P."/>
            <person name="Lance K."/>
            <person name="Lara M."/>
            <person name="Lee W."/>
            <person name="Lennon N."/>
            <person name="Letendre F."/>
            <person name="LeVine R."/>
            <person name="Lipovsky A."/>
            <person name="Liu X."/>
            <person name="Liu J."/>
            <person name="Liu S."/>
            <person name="Lokyitsang T."/>
            <person name="Lokyitsang Y."/>
            <person name="Lubonja R."/>
            <person name="Lui A."/>
            <person name="MacDonald P."/>
            <person name="Magnisalis V."/>
            <person name="Maru K."/>
            <person name="Matthews C."/>
            <person name="McCusker W."/>
            <person name="McDonough S."/>
            <person name="Mehta T."/>
            <person name="Meldrim J."/>
            <person name="Meneus L."/>
            <person name="Mihai O."/>
            <person name="Mihalev A."/>
            <person name="Mihova T."/>
            <person name="Mittelman R."/>
            <person name="Mlenga V."/>
            <person name="Montmayeur A."/>
            <person name="Mulrain L."/>
            <person name="Navidi A."/>
            <person name="Naylor J."/>
            <person name="Negash T."/>
            <person name="Nguyen T."/>
            <person name="Nguyen N."/>
            <person name="Nicol R."/>
            <person name="Norbu C."/>
            <person name="Norbu N."/>
            <person name="Novod N."/>
            <person name="O'Neill B."/>
            <person name="Osman S."/>
            <person name="Markiewicz E."/>
            <person name="Oyono O.L."/>
            <person name="Patti C."/>
            <person name="Phunkhang P."/>
            <person name="Pierre F."/>
            <person name="Priest M."/>
            <person name="Raghuraman S."/>
            <person name="Rege F."/>
            <person name="Reyes R."/>
            <person name="Rise C."/>
            <person name="Rogov P."/>
            <person name="Ross K."/>
            <person name="Ryan E."/>
            <person name="Settipalli S."/>
            <person name="Shea T."/>
            <person name="Sherpa N."/>
            <person name="Shi L."/>
            <person name="Shih D."/>
            <person name="Sparrow T."/>
            <person name="Spaulding J."/>
            <person name="Stalker J."/>
            <person name="Stange-Thomann N."/>
            <person name="Stavropoulos S."/>
            <person name="Stone C."/>
            <person name="Strader C."/>
            <person name="Tesfaye S."/>
            <person name="Thomson T."/>
            <person name="Thoulutsang Y."/>
            <person name="Thoulutsang D."/>
            <person name="Topham K."/>
            <person name="Topping I."/>
            <person name="Tsamla T."/>
            <person name="Vassiliev H."/>
            <person name="Vo A."/>
            <person name="Wangchuk T."/>
            <person name="Wangdi T."/>
            <person name="Weiand M."/>
            <person name="Wilkinson J."/>
            <person name="Wilson A."/>
            <person name="Yadav S."/>
            <person name="Young G."/>
            <person name="Yu Q."/>
            <person name="Zembek L."/>
            <person name="Zhong D."/>
            <person name="Zimmer A."/>
            <person name="Zwirko Z."/>
            <person name="Jaffe D.B."/>
            <person name="Alvarez P."/>
            <person name="Brockman W."/>
            <person name="Butler J."/>
            <person name="Chin C."/>
            <person name="Gnerre S."/>
            <person name="Grabherr M."/>
            <person name="Kleber M."/>
            <person name="Mauceli E."/>
            <person name="MacCallum I."/>
        </authorList>
    </citation>
    <scope>NUCLEOTIDE SEQUENCE [LARGE SCALE GENOMIC DNA]</scope>
    <source>
        <strain evidence="4">Tucson 15287-2541.00</strain>
    </source>
</reference>
<keyword evidence="1" id="KW-0175">Coiled coil</keyword>
<feature type="region of interest" description="Disordered" evidence="2">
    <location>
        <begin position="105"/>
        <end position="134"/>
    </location>
</feature>
<dbReference type="KEGG" id="dgr:6562978"/>
<evidence type="ECO:0000256" key="2">
    <source>
        <dbReference type="SAM" id="MobiDB-lite"/>
    </source>
</evidence>
<proteinExistence type="predicted"/>
<feature type="compositionally biased region" description="Polar residues" evidence="2">
    <location>
        <begin position="21"/>
        <end position="33"/>
    </location>
</feature>
<keyword evidence="4" id="KW-1185">Reference proteome</keyword>
<dbReference type="EMBL" id="CH916369">
    <property type="protein sequence ID" value="EDV93670.1"/>
    <property type="molecule type" value="Genomic_DNA"/>
</dbReference>
<name>B4JGH3_DROGR</name>
<accession>B4JGH3</accession>
<protein>
    <submittedName>
        <fullName evidence="3">GH18152</fullName>
    </submittedName>
</protein>
<feature type="region of interest" description="Disordered" evidence="2">
    <location>
        <begin position="231"/>
        <end position="288"/>
    </location>
</feature>
<dbReference type="OMA" id="RPQHQLW"/>
<evidence type="ECO:0000256" key="1">
    <source>
        <dbReference type="SAM" id="Coils"/>
    </source>
</evidence>
<feature type="compositionally biased region" description="Low complexity" evidence="2">
    <location>
        <begin position="263"/>
        <end position="274"/>
    </location>
</feature>
<dbReference type="PhylomeDB" id="B4JGH3"/>
<dbReference type="AlphaFoldDB" id="B4JGH3"/>
<feature type="coiled-coil region" evidence="1">
    <location>
        <begin position="164"/>
        <end position="191"/>
    </location>
</feature>
<sequence length="408" mass="47405">MPPTDCEYDVMYMPKRDNNKSGHPTISSELKSNSRSRNHTKLCYNDLISLKGLQDHNENRQLSHSLKSQSGTPARTVEFRLSPVEQQHHRMNTMQLRENGGLATVRSDHRQKQNQQQKHKQQKVCPPSNMASSAFDSNRETQETFADFFNLIYENVEHMVKKHYEEILSKIEQLSTNLMQQQSLIKQNNSEIMDKIAEQKEASINQFKFTAQMLIDTQTIYYKALTHERPLKHQHDWDSEEVEEQKKTTNSERMQRSTQNCNQESESPQQSESQTQKNIQHHLCQQQDHYTKHQQQPICKNCKTHKSLPRPERSTPRQKIIRRSRKGVSSVSMPDLHNFSILSTSSTSYSNEEKLRSHTPTVGSHRRCRCQCPSAASTQGQLNYIVSLRRKTCSLSKAMPSLEDVVRL</sequence>
<evidence type="ECO:0000313" key="4">
    <source>
        <dbReference type="Proteomes" id="UP000001070"/>
    </source>
</evidence>
<dbReference type="HOGENOM" id="CLU_608709_0_0_1"/>
<feature type="compositionally biased region" description="Basic and acidic residues" evidence="2">
    <location>
        <begin position="244"/>
        <end position="255"/>
    </location>
</feature>
<feature type="region of interest" description="Disordered" evidence="2">
    <location>
        <begin position="301"/>
        <end position="332"/>
    </location>
</feature>
<dbReference type="InParanoid" id="B4JGH3"/>
<dbReference type="eggNOG" id="ENOG502TBDE">
    <property type="taxonomic scope" value="Eukaryota"/>
</dbReference>